<dbReference type="Pfam" id="PF17784">
    <property type="entry name" value="Sulfotransfer_4"/>
    <property type="match status" value="1"/>
</dbReference>
<evidence type="ECO:0000313" key="1">
    <source>
        <dbReference type="EMBL" id="KAF2159055.1"/>
    </source>
</evidence>
<keyword evidence="2" id="KW-1185">Reference proteome</keyword>
<dbReference type="EMBL" id="ML993643">
    <property type="protein sequence ID" value="KAF2159055.1"/>
    <property type="molecule type" value="Genomic_DNA"/>
</dbReference>
<gene>
    <name evidence="1" type="ORF">M409DRAFT_30476</name>
</gene>
<dbReference type="InterPro" id="IPR040632">
    <property type="entry name" value="Sulfotransfer_4"/>
</dbReference>
<protein>
    <recommendedName>
        <fullName evidence="3">Sulfotransferase domain-containing protein</fullName>
    </recommendedName>
</protein>
<evidence type="ECO:0008006" key="3">
    <source>
        <dbReference type="Google" id="ProtNLM"/>
    </source>
</evidence>
<dbReference type="RefSeq" id="XP_033659944.1">
    <property type="nucleotide sequence ID" value="XM_033809942.1"/>
</dbReference>
<organism evidence="1 2">
    <name type="scientific">Zasmidium cellare ATCC 36951</name>
    <dbReference type="NCBI Taxonomy" id="1080233"/>
    <lineage>
        <taxon>Eukaryota</taxon>
        <taxon>Fungi</taxon>
        <taxon>Dikarya</taxon>
        <taxon>Ascomycota</taxon>
        <taxon>Pezizomycotina</taxon>
        <taxon>Dothideomycetes</taxon>
        <taxon>Dothideomycetidae</taxon>
        <taxon>Mycosphaerellales</taxon>
        <taxon>Mycosphaerellaceae</taxon>
        <taxon>Zasmidium</taxon>
    </lineage>
</organism>
<sequence>MSDLLPIESQNFHRMANSGMRKLNFMPGLPPVANAEFIEDREKRPIRVLCLGMPRTGTMSLGLALGTLGYRCYNHIEACAVPERDMKSWNEALDAKFFGGEGKRYGRNEFARILKGFDAVADGPAVPYFAEDLIEAFPEAKVVLTERPVDDWIRSISNSVAAAWGWWSWPLVVWAEPAAAEWYRESRRMEKISHFADSHTAGKRLIRAHYTDYYAHIRKVCPKERLLDFKLGVHGYKELCEFLGEKEPEGQSYPQINESKTFVPLYSVWWWYCFRLAAQKVLPRALVGGIAMWTLWRRRRDLPGYLTSLKAFLLY</sequence>
<name>A0A6A6BWI5_ZASCE</name>
<evidence type="ECO:0000313" key="2">
    <source>
        <dbReference type="Proteomes" id="UP000799537"/>
    </source>
</evidence>
<dbReference type="PANTHER" id="PTHR36978:SF4">
    <property type="entry name" value="P-LOOP CONTAINING NUCLEOSIDE TRIPHOSPHATE HYDROLASE PROTEIN"/>
    <property type="match status" value="1"/>
</dbReference>
<dbReference type="GeneID" id="54563214"/>
<dbReference type="Proteomes" id="UP000799537">
    <property type="component" value="Unassembled WGS sequence"/>
</dbReference>
<accession>A0A6A6BWI5</accession>
<dbReference type="OrthoDB" id="408152at2759"/>
<dbReference type="PANTHER" id="PTHR36978">
    <property type="entry name" value="P-LOOP CONTAINING NUCLEOTIDE TRIPHOSPHATE HYDROLASE"/>
    <property type="match status" value="1"/>
</dbReference>
<dbReference type="Gene3D" id="3.40.50.300">
    <property type="entry name" value="P-loop containing nucleotide triphosphate hydrolases"/>
    <property type="match status" value="1"/>
</dbReference>
<reference evidence="1" key="1">
    <citation type="journal article" date="2020" name="Stud. Mycol.">
        <title>101 Dothideomycetes genomes: a test case for predicting lifestyles and emergence of pathogens.</title>
        <authorList>
            <person name="Haridas S."/>
            <person name="Albert R."/>
            <person name="Binder M."/>
            <person name="Bloem J."/>
            <person name="Labutti K."/>
            <person name="Salamov A."/>
            <person name="Andreopoulos B."/>
            <person name="Baker S."/>
            <person name="Barry K."/>
            <person name="Bills G."/>
            <person name="Bluhm B."/>
            <person name="Cannon C."/>
            <person name="Castanera R."/>
            <person name="Culley D."/>
            <person name="Daum C."/>
            <person name="Ezra D."/>
            <person name="Gonzalez J."/>
            <person name="Henrissat B."/>
            <person name="Kuo A."/>
            <person name="Liang C."/>
            <person name="Lipzen A."/>
            <person name="Lutzoni F."/>
            <person name="Magnuson J."/>
            <person name="Mondo S."/>
            <person name="Nolan M."/>
            <person name="Ohm R."/>
            <person name="Pangilinan J."/>
            <person name="Park H.-J."/>
            <person name="Ramirez L."/>
            <person name="Alfaro M."/>
            <person name="Sun H."/>
            <person name="Tritt A."/>
            <person name="Yoshinaga Y."/>
            <person name="Zwiers L.-H."/>
            <person name="Turgeon B."/>
            <person name="Goodwin S."/>
            <person name="Spatafora J."/>
            <person name="Crous P."/>
            <person name="Grigoriev I."/>
        </authorList>
    </citation>
    <scope>NUCLEOTIDE SEQUENCE</scope>
    <source>
        <strain evidence="1">ATCC 36951</strain>
    </source>
</reference>
<dbReference type="InterPro" id="IPR027417">
    <property type="entry name" value="P-loop_NTPase"/>
</dbReference>
<dbReference type="SUPFAM" id="SSF52540">
    <property type="entry name" value="P-loop containing nucleoside triphosphate hydrolases"/>
    <property type="match status" value="1"/>
</dbReference>
<dbReference type="AlphaFoldDB" id="A0A6A6BWI5"/>
<proteinExistence type="predicted"/>